<dbReference type="EMBL" id="FOHW01000026">
    <property type="protein sequence ID" value="SET80125.1"/>
    <property type="molecule type" value="Genomic_DNA"/>
</dbReference>
<organism evidence="1 2">
    <name type="scientific">Pseudomonas graminis</name>
    <dbReference type="NCBI Taxonomy" id="158627"/>
    <lineage>
        <taxon>Bacteria</taxon>
        <taxon>Pseudomonadati</taxon>
        <taxon>Pseudomonadota</taxon>
        <taxon>Gammaproteobacteria</taxon>
        <taxon>Pseudomonadales</taxon>
        <taxon>Pseudomonadaceae</taxon>
        <taxon>Pseudomonas</taxon>
    </lineage>
</organism>
<sequence>MSTIVRSARQGIRLLMDFALSHGWKVSRTQGGHIRFTKAGMPPIFTSSTPSDYRAELNAKAQLRRADRCHRQFQQEATDACS</sequence>
<protein>
    <recommendedName>
        <fullName evidence="3">Type II toxin-antitoxin system HicA family toxin</fullName>
    </recommendedName>
</protein>
<evidence type="ECO:0000313" key="1">
    <source>
        <dbReference type="EMBL" id="SET80125.1"/>
    </source>
</evidence>
<reference evidence="1 2" key="1">
    <citation type="submission" date="2016-10" db="EMBL/GenBank/DDBJ databases">
        <authorList>
            <person name="de Groot N.N."/>
        </authorList>
    </citation>
    <scope>NUCLEOTIDE SEQUENCE [LARGE SCALE GENOMIC DNA]</scope>
    <source>
        <strain evidence="1 2">DSM 11363</strain>
    </source>
</reference>
<gene>
    <name evidence="1" type="ORF">SAMN05216197_1266</name>
</gene>
<dbReference type="Proteomes" id="UP000182332">
    <property type="component" value="Unassembled WGS sequence"/>
</dbReference>
<evidence type="ECO:0000313" key="2">
    <source>
        <dbReference type="Proteomes" id="UP000182332"/>
    </source>
</evidence>
<proteinExistence type="predicted"/>
<dbReference type="OrthoDB" id="8527745at2"/>
<dbReference type="AlphaFoldDB" id="A0A1I0H8T5"/>
<evidence type="ECO:0008006" key="3">
    <source>
        <dbReference type="Google" id="ProtNLM"/>
    </source>
</evidence>
<dbReference type="RefSeq" id="WP_074891480.1">
    <property type="nucleotide sequence ID" value="NZ_FOHW01000026.1"/>
</dbReference>
<accession>A0A1I0H8T5</accession>
<name>A0A1I0H8T5_9PSED</name>